<keyword evidence="4" id="KW-0862">Zinc</keyword>
<dbReference type="SMART" id="SM00249">
    <property type="entry name" value="PHD"/>
    <property type="match status" value="2"/>
</dbReference>
<keyword evidence="2" id="KW-0479">Metal-binding</keyword>
<gene>
    <name evidence="19" type="ORF">NTJ_14603</name>
</gene>
<evidence type="ECO:0000256" key="10">
    <source>
        <dbReference type="PROSITE-ProRule" id="PRU00035"/>
    </source>
</evidence>
<evidence type="ECO:0000256" key="5">
    <source>
        <dbReference type="ARBA" id="ARBA00023015"/>
    </source>
</evidence>
<protein>
    <submittedName>
        <fullName evidence="19">ATP-dependent chromatin assembly factor large subunit</fullName>
    </submittedName>
</protein>
<dbReference type="Gene3D" id="3.30.40.10">
    <property type="entry name" value="Zinc/RING finger domain, C3HC4 (zinc finger)"/>
    <property type="match status" value="2"/>
</dbReference>
<dbReference type="InterPro" id="IPR018359">
    <property type="entry name" value="Bromodomain_CS"/>
</dbReference>
<feature type="compositionally biased region" description="Basic and acidic residues" evidence="14">
    <location>
        <begin position="943"/>
        <end position="959"/>
    </location>
</feature>
<dbReference type="Pfam" id="PF02791">
    <property type="entry name" value="DDT"/>
    <property type="match status" value="1"/>
</dbReference>
<keyword evidence="20" id="KW-1185">Reference proteome</keyword>
<dbReference type="InterPro" id="IPR028941">
    <property type="entry name" value="WHIM2_dom"/>
</dbReference>
<dbReference type="SUPFAM" id="SSF57903">
    <property type="entry name" value="FYVE/PHD zinc finger"/>
    <property type="match status" value="2"/>
</dbReference>
<comment type="subcellular location">
    <subcellularLocation>
        <location evidence="1 12">Nucleus</location>
    </subcellularLocation>
</comment>
<feature type="domain" description="Bromo" evidence="15">
    <location>
        <begin position="1335"/>
        <end position="1405"/>
    </location>
</feature>
<evidence type="ECO:0000256" key="1">
    <source>
        <dbReference type="ARBA" id="ARBA00004123"/>
    </source>
</evidence>
<reference evidence="19 20" key="1">
    <citation type="submission" date="2023-09" db="EMBL/GenBank/DDBJ databases">
        <title>Nesidiocoris tenuis whole genome shotgun sequence.</title>
        <authorList>
            <person name="Shibata T."/>
            <person name="Shimoda M."/>
            <person name="Kobayashi T."/>
            <person name="Uehara T."/>
        </authorList>
    </citation>
    <scope>NUCLEOTIDE SEQUENCE [LARGE SCALE GENOMIC DNA]</scope>
    <source>
        <strain evidence="19 20">Japan</strain>
    </source>
</reference>
<evidence type="ECO:0000259" key="17">
    <source>
        <dbReference type="PROSITE" id="PS50827"/>
    </source>
</evidence>
<evidence type="ECO:0000313" key="19">
    <source>
        <dbReference type="EMBL" id="BET01786.1"/>
    </source>
</evidence>
<sequence>MPLLHKKPFVPEEYPVELKENDEVFVCHSTKEIFKDYDDFCERIILCNSLVWSCSLTGRSNLTYQEAAASEEKVKRLLKRFPMELREPVLYLSSICERRSLVELAEEVYSFVKDRFFIGENVEVDLPEGTESCSILGVIPPKPEELKHFEKVKDKDERHSPPAVSYKYKIELVESSKILTVKAEQLSRRKSAYSKDKNKLYIKQFVHNNQGIWRLKESANAKFGINNIEFSQIFCGDPPDMNPKKPVKTKANPEKAKKQETINKYFNKSSPKKNGLPPKKSPKKNGAQPTPTPEKVKRKSKKEIEEEKAREEALKKEKLMRQKAKILENRAKYCQFVKEWNMVREDLECEDLKEMPTPHPLICNVPSEYLGDIIAIMEFLRSFNKILTIKDFFPHGVNFELLERALNSKEIVGPFSDLLQLLLVRIFGLQDGELDEIKDYDFKGSFNLLMDRGEDEIIKLSKFAAKTEIWVKRCHGLPLGQLQLDTSTITEMLRLHLLMSGALHQGSKTNKWRYQARGGYFSSDDPGLHLRMNHPDLIEKLASQSVFDLEMGEKLLLVKCLIDQILTYSASRDIIEEGCEKAKQCRAELRALRQEQARKEKEEALRLKDLKKSGAANPPEAKVEPEENDKEDEERKTRERELRSGPINMSKMESLIAELGVAVRSSQLTPLGTDRAYRRYWFVQSIPALLVEDHDDFRGPCLPRCTPSASFNSEDSLAYIKMLFKQKHSNKENISAKPENIVSSSPKKLLAEKNGETSPIARNRTKSESSPLQPLTCWADPENCPVHKANTNRPVWSFVKDKSELERLILSLNKRGFRERKLKEALIEERTTITKALEKFPLHLFSGDENVEPSPDYKQLAAKIQKVYDADNLGYPEGTPIDDIVERSLRDYILETEEKISGGALGVLKVKSREIWRDAINENGYDRQCKQLIWGARKEETMEVDVEHSSEEKEDEESRSSTPSQEYVATVRHRYPKGFEPVPQKPVIADLASAVVQVAQSIEHKFLKPPLGLNPKDKNGRIPTDTMERWETAVMESTSCSQLFLHLSTLENSVLWNRSAMNAFCRICRRKTDPENMLLCDACNKGHHMYCLKPKLTKVPAGDWFCQHCKPAEIPTTRPKKRKMFSDDSDEEDEELVEIDTTCNACKDEGAQLVCDTCETRLHLACVNPPVRKAPKSKWFCHDCRAQNATARKEAPASADSGDTTPRANSPSTSGANSKSEPAAKPKKDRYKAAHPKTPKDFDDNWDQPNDSDPFEEVERSSRRKCSKAATAKISQFAKQLRSSQWTENGEMEEEPVPEENRARRPRRSAVEIAKKSRDLPLDNAALLEILDNLMHHKDAWPFLRPVSKSEVPDYHMIIKKPMDFATIKHKLNMLEYKKNAELIADTELLFSNCRLYNEEGSEVFKAGETLEKLFYKLCQDYNLAVNGESSPAGPPAKRPRTVL</sequence>
<dbReference type="PROSITE" id="PS51136">
    <property type="entry name" value="WAC"/>
    <property type="match status" value="1"/>
</dbReference>
<dbReference type="InterPro" id="IPR047171">
    <property type="entry name" value="BAZ1A"/>
</dbReference>
<dbReference type="SMART" id="SM00571">
    <property type="entry name" value="DDT"/>
    <property type="match status" value="1"/>
</dbReference>
<keyword evidence="3 11" id="KW-0863">Zinc-finger</keyword>
<evidence type="ECO:0000256" key="14">
    <source>
        <dbReference type="SAM" id="MobiDB-lite"/>
    </source>
</evidence>
<dbReference type="Pfam" id="PF15612">
    <property type="entry name" value="WHIM1"/>
    <property type="match status" value="1"/>
</dbReference>
<evidence type="ECO:0000259" key="16">
    <source>
        <dbReference type="PROSITE" id="PS50016"/>
    </source>
</evidence>
<evidence type="ECO:0000256" key="3">
    <source>
        <dbReference type="ARBA" id="ARBA00022771"/>
    </source>
</evidence>
<evidence type="ECO:0000256" key="9">
    <source>
        <dbReference type="ARBA" id="ARBA00023242"/>
    </source>
</evidence>
<feature type="region of interest" description="Disordered" evidence="14">
    <location>
        <begin position="235"/>
        <end position="312"/>
    </location>
</feature>
<dbReference type="InterPro" id="IPR013136">
    <property type="entry name" value="WSTF_Acf1_Cbp146"/>
</dbReference>
<evidence type="ECO:0000256" key="8">
    <source>
        <dbReference type="ARBA" id="ARBA00023163"/>
    </source>
</evidence>
<keyword evidence="7 10" id="KW-0103">Bromodomain</keyword>
<dbReference type="InterPro" id="IPR028942">
    <property type="entry name" value="WHIM1_dom"/>
</dbReference>
<dbReference type="PANTHER" id="PTHR46510">
    <property type="entry name" value="BROMODOMAIN ADJACENT TO ZINC FINGER DOMAIN PROTEIN 1A"/>
    <property type="match status" value="1"/>
</dbReference>
<evidence type="ECO:0000259" key="18">
    <source>
        <dbReference type="PROSITE" id="PS51136"/>
    </source>
</evidence>
<dbReference type="PROSITE" id="PS50016">
    <property type="entry name" value="ZF_PHD_2"/>
    <property type="match status" value="2"/>
</dbReference>
<dbReference type="PROSITE" id="PS00633">
    <property type="entry name" value="BROMODOMAIN_1"/>
    <property type="match status" value="1"/>
</dbReference>
<dbReference type="Pfam" id="PF10537">
    <property type="entry name" value="WAC_Acf1_DNA_bd"/>
    <property type="match status" value="1"/>
</dbReference>
<feature type="domain" description="PHD-type" evidence="16">
    <location>
        <begin position="1140"/>
        <end position="1187"/>
    </location>
</feature>
<feature type="domain" description="WAC" evidence="18">
    <location>
        <begin position="22"/>
        <end position="128"/>
    </location>
</feature>
<dbReference type="InterPro" id="IPR019786">
    <property type="entry name" value="Zinc_finger_PHD-type_CS"/>
</dbReference>
<dbReference type="Gene3D" id="1.20.920.10">
    <property type="entry name" value="Bromodomain-like"/>
    <property type="match status" value="1"/>
</dbReference>
<feature type="compositionally biased region" description="Basic residues" evidence="14">
    <location>
        <begin position="1225"/>
        <end position="1237"/>
    </location>
</feature>
<dbReference type="PROSITE" id="PS50014">
    <property type="entry name" value="BROMODOMAIN_2"/>
    <property type="match status" value="1"/>
</dbReference>
<feature type="compositionally biased region" description="Basic and acidic residues" evidence="14">
    <location>
        <begin position="251"/>
        <end position="261"/>
    </location>
</feature>
<dbReference type="SUPFAM" id="SSF47370">
    <property type="entry name" value="Bromodomain"/>
    <property type="match status" value="1"/>
</dbReference>
<dbReference type="InterPro" id="IPR018501">
    <property type="entry name" value="DDT_dom"/>
</dbReference>
<keyword evidence="5" id="KW-0805">Transcription regulation</keyword>
<evidence type="ECO:0000256" key="13">
    <source>
        <dbReference type="SAM" id="Coils"/>
    </source>
</evidence>
<dbReference type="InterPro" id="IPR019787">
    <property type="entry name" value="Znf_PHD-finger"/>
</dbReference>
<dbReference type="InterPro" id="IPR013083">
    <property type="entry name" value="Znf_RING/FYVE/PHD"/>
</dbReference>
<feature type="compositionally biased region" description="Polar residues" evidence="14">
    <location>
        <begin position="1273"/>
        <end position="1287"/>
    </location>
</feature>
<feature type="compositionally biased region" description="Basic and acidic residues" evidence="14">
    <location>
        <begin position="633"/>
        <end position="643"/>
    </location>
</feature>
<accession>A0ABN7BBM3</accession>
<feature type="compositionally biased region" description="Basic and acidic residues" evidence="14">
    <location>
        <begin position="1299"/>
        <end position="1309"/>
    </location>
</feature>
<dbReference type="InterPro" id="IPR036427">
    <property type="entry name" value="Bromodomain-like_sf"/>
</dbReference>
<dbReference type="InterPro" id="IPR001487">
    <property type="entry name" value="Bromodomain"/>
</dbReference>
<dbReference type="InterPro" id="IPR011011">
    <property type="entry name" value="Znf_FYVE_PHD"/>
</dbReference>
<feature type="compositionally biased region" description="Basic and acidic residues" evidence="14">
    <location>
        <begin position="302"/>
        <end position="312"/>
    </location>
</feature>
<feature type="region of interest" description="Disordered" evidence="14">
    <location>
        <begin position="603"/>
        <end position="644"/>
    </location>
</feature>
<dbReference type="PANTHER" id="PTHR46510:SF1">
    <property type="entry name" value="BROMODOMAIN ADJACENT TO ZINC FINGER DOMAIN PROTEIN 1A"/>
    <property type="match status" value="1"/>
</dbReference>
<dbReference type="Pfam" id="PF00628">
    <property type="entry name" value="PHD"/>
    <property type="match status" value="2"/>
</dbReference>
<organism evidence="19 20">
    <name type="scientific">Nesidiocoris tenuis</name>
    <dbReference type="NCBI Taxonomy" id="355587"/>
    <lineage>
        <taxon>Eukaryota</taxon>
        <taxon>Metazoa</taxon>
        <taxon>Ecdysozoa</taxon>
        <taxon>Arthropoda</taxon>
        <taxon>Hexapoda</taxon>
        <taxon>Insecta</taxon>
        <taxon>Pterygota</taxon>
        <taxon>Neoptera</taxon>
        <taxon>Paraneoptera</taxon>
        <taxon>Hemiptera</taxon>
        <taxon>Heteroptera</taxon>
        <taxon>Panheteroptera</taxon>
        <taxon>Cimicomorpha</taxon>
        <taxon>Miridae</taxon>
        <taxon>Dicyphina</taxon>
        <taxon>Nesidiocoris</taxon>
    </lineage>
</organism>
<dbReference type="Proteomes" id="UP001307889">
    <property type="component" value="Chromosome 13"/>
</dbReference>
<dbReference type="PROSITE" id="PS50827">
    <property type="entry name" value="DDT"/>
    <property type="match status" value="1"/>
</dbReference>
<dbReference type="PROSITE" id="PS01359">
    <property type="entry name" value="ZF_PHD_1"/>
    <property type="match status" value="1"/>
</dbReference>
<keyword evidence="8" id="KW-0804">Transcription</keyword>
<evidence type="ECO:0000256" key="6">
    <source>
        <dbReference type="ARBA" id="ARBA00023054"/>
    </source>
</evidence>
<feature type="region of interest" description="Disordered" evidence="14">
    <location>
        <begin position="752"/>
        <end position="774"/>
    </location>
</feature>
<evidence type="ECO:0000256" key="7">
    <source>
        <dbReference type="ARBA" id="ARBA00023117"/>
    </source>
</evidence>
<feature type="region of interest" description="Disordered" evidence="14">
    <location>
        <begin position="943"/>
        <end position="966"/>
    </location>
</feature>
<keyword evidence="9 12" id="KW-0539">Nucleus</keyword>
<evidence type="ECO:0000256" key="11">
    <source>
        <dbReference type="PROSITE-ProRule" id="PRU00146"/>
    </source>
</evidence>
<feature type="coiled-coil region" evidence="13">
    <location>
        <begin position="575"/>
        <end position="602"/>
    </location>
</feature>
<dbReference type="Pfam" id="PF15613">
    <property type="entry name" value="WSD"/>
    <property type="match status" value="1"/>
</dbReference>
<evidence type="ECO:0000256" key="2">
    <source>
        <dbReference type="ARBA" id="ARBA00022723"/>
    </source>
</evidence>
<proteinExistence type="predicted"/>
<keyword evidence="6 13" id="KW-0175">Coiled coil</keyword>
<dbReference type="InterPro" id="IPR001965">
    <property type="entry name" value="Znf_PHD"/>
</dbReference>
<name>A0ABN7BBM3_9HEMI</name>
<dbReference type="Pfam" id="PF00439">
    <property type="entry name" value="Bromodomain"/>
    <property type="match status" value="1"/>
</dbReference>
<evidence type="ECO:0000256" key="4">
    <source>
        <dbReference type="ARBA" id="ARBA00022833"/>
    </source>
</evidence>
<dbReference type="SMART" id="SM00297">
    <property type="entry name" value="BROMO"/>
    <property type="match status" value="1"/>
</dbReference>
<feature type="compositionally biased region" description="Polar residues" evidence="14">
    <location>
        <begin position="1201"/>
        <end position="1220"/>
    </location>
</feature>
<dbReference type="PRINTS" id="PR00503">
    <property type="entry name" value="BROMODOMAIN"/>
</dbReference>
<feature type="domain" description="DDT" evidence="17">
    <location>
        <begin position="367"/>
        <end position="432"/>
    </location>
</feature>
<dbReference type="EMBL" id="AP028921">
    <property type="protein sequence ID" value="BET01786.1"/>
    <property type="molecule type" value="Genomic_DNA"/>
</dbReference>
<evidence type="ECO:0000259" key="15">
    <source>
        <dbReference type="PROSITE" id="PS50014"/>
    </source>
</evidence>
<evidence type="ECO:0000256" key="12">
    <source>
        <dbReference type="PROSITE-ProRule" id="PRU00475"/>
    </source>
</evidence>
<feature type="compositionally biased region" description="Basic and acidic residues" evidence="14">
    <location>
        <begin position="603"/>
        <end position="612"/>
    </location>
</feature>
<feature type="domain" description="PHD-type" evidence="16">
    <location>
        <begin position="1062"/>
        <end position="1112"/>
    </location>
</feature>
<feature type="region of interest" description="Disordered" evidence="14">
    <location>
        <begin position="1191"/>
        <end position="1309"/>
    </location>
</feature>
<evidence type="ECO:0000313" key="20">
    <source>
        <dbReference type="Proteomes" id="UP001307889"/>
    </source>
</evidence>